<accession>A0A8B6BP12</accession>
<name>A0A8B6BP12_MYTGA</name>
<organism evidence="1 2">
    <name type="scientific">Mytilus galloprovincialis</name>
    <name type="common">Mediterranean mussel</name>
    <dbReference type="NCBI Taxonomy" id="29158"/>
    <lineage>
        <taxon>Eukaryota</taxon>
        <taxon>Metazoa</taxon>
        <taxon>Spiralia</taxon>
        <taxon>Lophotrochozoa</taxon>
        <taxon>Mollusca</taxon>
        <taxon>Bivalvia</taxon>
        <taxon>Autobranchia</taxon>
        <taxon>Pteriomorphia</taxon>
        <taxon>Mytilida</taxon>
        <taxon>Mytiloidea</taxon>
        <taxon>Mytilidae</taxon>
        <taxon>Mytilinae</taxon>
        <taxon>Mytilus</taxon>
    </lineage>
</organism>
<dbReference type="AlphaFoldDB" id="A0A8B6BP12"/>
<dbReference type="SUPFAM" id="SSF101898">
    <property type="entry name" value="NHL repeat"/>
    <property type="match status" value="1"/>
</dbReference>
<evidence type="ECO:0000313" key="2">
    <source>
        <dbReference type="Proteomes" id="UP000596742"/>
    </source>
</evidence>
<proteinExistence type="predicted"/>
<dbReference type="Gene3D" id="2.120.10.30">
    <property type="entry name" value="TolB, C-terminal domain"/>
    <property type="match status" value="2"/>
</dbReference>
<reference evidence="1" key="1">
    <citation type="submission" date="2018-11" db="EMBL/GenBank/DDBJ databases">
        <authorList>
            <person name="Alioto T."/>
            <person name="Alioto T."/>
        </authorList>
    </citation>
    <scope>NUCLEOTIDE SEQUENCE</scope>
</reference>
<comment type="caution">
    <text evidence="1">The sequence shown here is derived from an EMBL/GenBank/DDBJ whole genome shotgun (WGS) entry which is preliminary data.</text>
</comment>
<dbReference type="InterPro" id="IPR011042">
    <property type="entry name" value="6-blade_b-propeller_TolB-like"/>
</dbReference>
<dbReference type="EMBL" id="UYJE01000470">
    <property type="protein sequence ID" value="VDH93551.1"/>
    <property type="molecule type" value="Genomic_DNA"/>
</dbReference>
<keyword evidence="2" id="KW-1185">Reference proteome</keyword>
<gene>
    <name evidence="1" type="ORF">MGAL_10B081123</name>
</gene>
<dbReference type="Proteomes" id="UP000596742">
    <property type="component" value="Unassembled WGS sequence"/>
</dbReference>
<dbReference type="OrthoDB" id="6131018at2759"/>
<evidence type="ECO:0000313" key="1">
    <source>
        <dbReference type="EMBL" id="VDH93551.1"/>
    </source>
</evidence>
<protein>
    <submittedName>
        <fullName evidence="1">Uncharacterized protein</fullName>
    </submittedName>
</protein>
<sequence>MAQVLAVPGDVRHGFSYVGQFNHHDFERITGIAASIKGNILLCDYDKKNLILVDPLGIFLKKLLVDSEPYDVAITSQNIGYITQPNSRTVLQIDPDKMIVLFKITCDELNTTVSCVSALPNTGRDCSTDTVSCFFGVNHGGCVYAGAANYEQVSSYINIKSKDGYKIGSRVLKFHAVNANSLLSCIGGQNNITYTCTYTSRYAYVSKLTKNEIYNIVTLDSPTDICSDDNGHIYVSGQGSNNIHRLAEGKKYLDFTKQEETDYKVLDIPLDAKHGIKEPVALCFNQDYSKLYIVNEWGKSVLVFDVI</sequence>